<feature type="repeat" description="WD" evidence="6">
    <location>
        <begin position="201"/>
        <end position="236"/>
    </location>
</feature>
<accession>A0A166BTK0</accession>
<dbReference type="PROSITE" id="PS50294">
    <property type="entry name" value="WD_REPEATS_REGION"/>
    <property type="match status" value="1"/>
</dbReference>
<feature type="region of interest" description="Disordered" evidence="7">
    <location>
        <begin position="1"/>
        <end position="93"/>
    </location>
</feature>
<comment type="pathway">
    <text evidence="1">Protein modification; protein ubiquitination.</text>
</comment>
<feature type="repeat" description="WD" evidence="6">
    <location>
        <begin position="405"/>
        <end position="434"/>
    </location>
</feature>
<dbReference type="InParanoid" id="A0A166BTK0"/>
<keyword evidence="2 6" id="KW-0853">WD repeat</keyword>
<dbReference type="PROSITE" id="PS00678">
    <property type="entry name" value="WD_REPEATS_1"/>
    <property type="match status" value="1"/>
</dbReference>
<dbReference type="PROSITE" id="PS50082">
    <property type="entry name" value="WD_REPEATS_2"/>
    <property type="match status" value="3"/>
</dbReference>
<evidence type="ECO:0000256" key="3">
    <source>
        <dbReference type="ARBA" id="ARBA00022737"/>
    </source>
</evidence>
<evidence type="ECO:0000313" key="9">
    <source>
        <dbReference type="Proteomes" id="UP000077266"/>
    </source>
</evidence>
<keyword evidence="3" id="KW-0677">Repeat</keyword>
<dbReference type="InterPro" id="IPR019775">
    <property type="entry name" value="WD40_repeat_CS"/>
</dbReference>
<dbReference type="Pfam" id="PF00400">
    <property type="entry name" value="WD40"/>
    <property type="match status" value="3"/>
</dbReference>
<sequence>MLGQRTPFRDASNAPAPRTGKKRNPFAQGGTPFKKQKLSPAPGNAPVPPAKPAPRELSTHVYRDSLARGASIRALRRPGARRRPVPPSSMPSLESFVSSKLSDSYPAFCLASRALSLSYSNEAKNGGPPTIAAGTVDGKICIWQPRKREVLEFAPQQHVFKVHSNMIRDLRWSPDDQYLASASADQFAAVTNATTGQVTYGLAHNVNVHVVAWDPNHQSILATVAKDHQVRIWDLRDKGLPKVAISPPMPSGSVNITSAVFLPHEPHRIVTSWSADGMLKKWDIRYHASASQDASPHIISLPCEETTLDPTVAPGSRPRGISNLLWNERAAAILGLSVNGRIYGYPTFFPSQPSFRPLTLGGPGSGKSSFFVRMAQSPCGRWVAAGSTLGVVHAYDIASGGGVVLQKHKDEVHGIDWASDGLALASDDMTVSVWRHDPEVAQTCREDPETMAWKWHWARREV</sequence>
<dbReference type="SMART" id="SM00320">
    <property type="entry name" value="WD40"/>
    <property type="match status" value="6"/>
</dbReference>
<dbReference type="InterPro" id="IPR051865">
    <property type="entry name" value="WD-repeat_CDT2_adapter"/>
</dbReference>
<evidence type="ECO:0000256" key="2">
    <source>
        <dbReference type="ARBA" id="ARBA00022574"/>
    </source>
</evidence>
<dbReference type="InterPro" id="IPR015943">
    <property type="entry name" value="WD40/YVTN_repeat-like_dom_sf"/>
</dbReference>
<comment type="similarity">
    <text evidence="5">Belongs to the WD repeat cdt2 family.</text>
</comment>
<evidence type="ECO:0000256" key="5">
    <source>
        <dbReference type="ARBA" id="ARBA00038344"/>
    </source>
</evidence>
<dbReference type="GO" id="GO:0005634">
    <property type="term" value="C:nucleus"/>
    <property type="evidence" value="ECO:0007669"/>
    <property type="project" value="TreeGrafter"/>
</dbReference>
<organism evidence="8 9">
    <name type="scientific">Exidia glandulosa HHB12029</name>
    <dbReference type="NCBI Taxonomy" id="1314781"/>
    <lineage>
        <taxon>Eukaryota</taxon>
        <taxon>Fungi</taxon>
        <taxon>Dikarya</taxon>
        <taxon>Basidiomycota</taxon>
        <taxon>Agaricomycotina</taxon>
        <taxon>Agaricomycetes</taxon>
        <taxon>Auriculariales</taxon>
        <taxon>Exidiaceae</taxon>
        <taxon>Exidia</taxon>
    </lineage>
</organism>
<evidence type="ECO:0000313" key="8">
    <source>
        <dbReference type="EMBL" id="KZW03910.1"/>
    </source>
</evidence>
<protein>
    <submittedName>
        <fullName evidence="8">WD40 repeat-like protein</fullName>
    </submittedName>
</protein>
<proteinExistence type="inferred from homology"/>
<feature type="compositionally biased region" description="Pro residues" evidence="7">
    <location>
        <begin position="43"/>
        <end position="52"/>
    </location>
</feature>
<name>A0A166BTK0_EXIGL</name>
<dbReference type="GO" id="GO:0043161">
    <property type="term" value="P:proteasome-mediated ubiquitin-dependent protein catabolic process"/>
    <property type="evidence" value="ECO:0007669"/>
    <property type="project" value="TreeGrafter"/>
</dbReference>
<dbReference type="PANTHER" id="PTHR22852:SF0">
    <property type="entry name" value="DENTICLELESS PROTEIN HOMOLOG"/>
    <property type="match status" value="1"/>
</dbReference>
<feature type="compositionally biased region" description="Basic residues" evidence="7">
    <location>
        <begin position="74"/>
        <end position="84"/>
    </location>
</feature>
<dbReference type="SUPFAM" id="SSF50978">
    <property type="entry name" value="WD40 repeat-like"/>
    <property type="match status" value="1"/>
</dbReference>
<dbReference type="FunCoup" id="A0A166BTK0">
    <property type="interactions" value="249"/>
</dbReference>
<reference evidence="8 9" key="1">
    <citation type="journal article" date="2016" name="Mol. Biol. Evol.">
        <title>Comparative Genomics of Early-Diverging Mushroom-Forming Fungi Provides Insights into the Origins of Lignocellulose Decay Capabilities.</title>
        <authorList>
            <person name="Nagy L.G."/>
            <person name="Riley R."/>
            <person name="Tritt A."/>
            <person name="Adam C."/>
            <person name="Daum C."/>
            <person name="Floudas D."/>
            <person name="Sun H."/>
            <person name="Yadav J.S."/>
            <person name="Pangilinan J."/>
            <person name="Larsson K.H."/>
            <person name="Matsuura K."/>
            <person name="Barry K."/>
            <person name="Labutti K."/>
            <person name="Kuo R."/>
            <person name="Ohm R.A."/>
            <person name="Bhattacharya S.S."/>
            <person name="Shirouzu T."/>
            <person name="Yoshinaga Y."/>
            <person name="Martin F.M."/>
            <person name="Grigoriev I.V."/>
            <person name="Hibbett D.S."/>
        </authorList>
    </citation>
    <scope>NUCLEOTIDE SEQUENCE [LARGE SCALE GENOMIC DNA]</scope>
    <source>
        <strain evidence="8 9">HHB12029</strain>
    </source>
</reference>
<dbReference type="Proteomes" id="UP000077266">
    <property type="component" value="Unassembled WGS sequence"/>
</dbReference>
<dbReference type="EMBL" id="KV425882">
    <property type="protein sequence ID" value="KZW03910.1"/>
    <property type="molecule type" value="Genomic_DNA"/>
</dbReference>
<feature type="compositionally biased region" description="Basic and acidic residues" evidence="7">
    <location>
        <begin position="53"/>
        <end position="66"/>
    </location>
</feature>
<keyword evidence="4" id="KW-0833">Ubl conjugation pathway</keyword>
<gene>
    <name evidence="8" type="ORF">EXIGLDRAFT_827854</name>
</gene>
<dbReference type="InterPro" id="IPR001680">
    <property type="entry name" value="WD40_rpt"/>
</dbReference>
<keyword evidence="9" id="KW-1185">Reference proteome</keyword>
<feature type="repeat" description="WD" evidence="6">
    <location>
        <begin position="160"/>
        <end position="201"/>
    </location>
</feature>
<dbReference type="InterPro" id="IPR036322">
    <property type="entry name" value="WD40_repeat_dom_sf"/>
</dbReference>
<dbReference type="Gene3D" id="2.130.10.10">
    <property type="entry name" value="YVTN repeat-like/Quinoprotein amine dehydrogenase"/>
    <property type="match status" value="2"/>
</dbReference>
<dbReference type="GO" id="GO:0030674">
    <property type="term" value="F:protein-macromolecule adaptor activity"/>
    <property type="evidence" value="ECO:0007669"/>
    <property type="project" value="TreeGrafter"/>
</dbReference>
<evidence type="ECO:0000256" key="4">
    <source>
        <dbReference type="ARBA" id="ARBA00022786"/>
    </source>
</evidence>
<dbReference type="PANTHER" id="PTHR22852">
    <property type="entry name" value="LETHAL 2 DENTICLELESS PROTEIN RETINOIC ACID-REGULATED NUCLEAR MATRIX-ASSOCIATED PROTEIN"/>
    <property type="match status" value="1"/>
</dbReference>
<evidence type="ECO:0000256" key="1">
    <source>
        <dbReference type="ARBA" id="ARBA00004906"/>
    </source>
</evidence>
<evidence type="ECO:0000256" key="6">
    <source>
        <dbReference type="PROSITE-ProRule" id="PRU00221"/>
    </source>
</evidence>
<dbReference type="OrthoDB" id="2096344at2759"/>
<dbReference type="STRING" id="1314781.A0A166BTK0"/>
<dbReference type="AlphaFoldDB" id="A0A166BTK0"/>
<evidence type="ECO:0000256" key="7">
    <source>
        <dbReference type="SAM" id="MobiDB-lite"/>
    </source>
</evidence>